<evidence type="ECO:0000256" key="1">
    <source>
        <dbReference type="ARBA" id="ARBA00022741"/>
    </source>
</evidence>
<evidence type="ECO:0000313" key="5">
    <source>
        <dbReference type="EMBL" id="KAB2929211.1"/>
    </source>
</evidence>
<dbReference type="Pfam" id="PF17867">
    <property type="entry name" value="AAA_lid_7"/>
    <property type="match status" value="1"/>
</dbReference>
<dbReference type="InterPro" id="IPR011704">
    <property type="entry name" value="ATPase_dyneun-rel_AAA"/>
</dbReference>
<sequence>MRLLDSPRGEQKEPGMSDSVDFIELEGLRLPVFQGDPGWIPQTDIVLTPATRANLRKILPPLLRGHNLLLVGDAGVGKNALIYYINALRKHPTIRYSFNEDTLPEDLVGSYRIQPGGFVWSDGALSAALRQGATFVADEMNLASPEVLKRFQSVFTERRLQILEGDGSVIEPHRGFSFVATQNPSEGFEGRKPLPREIQKYFTTVYLDPYPDEELVSILAGLYNAIPEDVLRTIVRICRSVEELVVRKKVGTRDLERFHFNLRNLKRLAARLEEQPEHLMLELNDIFIRPFRTEEDRALLRETIEDVLKEDGFASYISKAKRRIEIHVDIEGGRIDIGRARLPLLGSDRQERVERALGNFALVPARLDVAEAVARSLQFKENVLLESDADVEPDAYARFFADLAGLPVHAISLSRGMHTSDVLGGLKPAGRDQVEWVDGPLTDGLRSGGVLLIQGLEAAGPELVEKMNMLMDDARAMSLPAESGESEPLKLKDGAHVFGVKYYRLQKTTPTVSRAFRNRFSAFVVPPVVDAESLRGIIEHALSLEEGEGSSLTTLILQYHVFARTKAEKREIGATRMQPYRYGLTNLLRFVDLVGWAAAEPENLTAEKLREAISEGASIAYINEIGDPPERQMMLQALEKMLDGTDLNTLLREFESVSKKKSLNLKPPVKGKVNWNQEEHWRDATTGKASWNREPQKLKKGININTPETGGSTKEGEDAWYGADTKGNKGAGEPGQGGGAWGYRTEELYKEFLKKRRPLWSYNLGVSLEEFIEIFAPELERVSLDLEHLLDPDVQIRRRHRAEGSRVDARKYLSYLSGKGDDRIFDKTTIRIDEDRLRGVEVLFALNKGRRIFNFEYSVAVLVAIMSAAEILDTHHIAFGAIGYSDLTNQKIDIDLQWHKLIDDTWGPERQNELFHGLAADWHGDTVSEFQILDELSTMFSADAKTRILVMSSDFRGARARVTVEKDLSSRDTRELKEQIDRLESRGIVMLGVGLGPRNLSQALFRHHLSITDVNYTSLPSMLAQEISSLIHRYHEI</sequence>
<gene>
    <name evidence="5" type="ORF">F9K24_20570</name>
</gene>
<dbReference type="Proteomes" id="UP000460298">
    <property type="component" value="Unassembled WGS sequence"/>
</dbReference>
<dbReference type="EMBL" id="WBUI01000035">
    <property type="protein sequence ID" value="KAB2929211.1"/>
    <property type="molecule type" value="Genomic_DNA"/>
</dbReference>
<dbReference type="Gene3D" id="3.40.50.300">
    <property type="entry name" value="P-loop containing nucleotide triphosphate hydrolases"/>
    <property type="match status" value="2"/>
</dbReference>
<keyword evidence="2" id="KW-0067">ATP-binding</keyword>
<reference evidence="5 6" key="1">
    <citation type="submission" date="2019-10" db="EMBL/GenBank/DDBJ databases">
        <title>Extracellular Electron Transfer in a Candidatus Methanoperedens spp. Enrichment Culture.</title>
        <authorList>
            <person name="Berger S."/>
            <person name="Rangel Shaw D."/>
            <person name="Berben T."/>
            <person name="In 'T Zandt M."/>
            <person name="Frank J."/>
            <person name="Reimann J."/>
            <person name="Jetten M.S.M."/>
            <person name="Welte C.U."/>
        </authorList>
    </citation>
    <scope>NUCLEOTIDE SEQUENCE [LARGE SCALE GENOMIC DNA]</scope>
    <source>
        <strain evidence="5">SB12</strain>
    </source>
</reference>
<dbReference type="Pfam" id="PF07728">
    <property type="entry name" value="AAA_5"/>
    <property type="match status" value="2"/>
</dbReference>
<dbReference type="InterPro" id="IPR040848">
    <property type="entry name" value="AAA_lid_7"/>
</dbReference>
<feature type="domain" description="ATPase dynein-related AAA" evidence="3">
    <location>
        <begin position="67"/>
        <end position="195"/>
    </location>
</feature>
<protein>
    <submittedName>
        <fullName evidence="5">AAA domain-containing protein</fullName>
    </submittedName>
</protein>
<dbReference type="AlphaFoldDB" id="A0A833LZC9"/>
<comment type="caution">
    <text evidence="5">The sequence shown here is derived from an EMBL/GenBank/DDBJ whole genome shotgun (WGS) entry which is preliminary data.</text>
</comment>
<evidence type="ECO:0000313" key="6">
    <source>
        <dbReference type="Proteomes" id="UP000460298"/>
    </source>
</evidence>
<dbReference type="GO" id="GO:0005524">
    <property type="term" value="F:ATP binding"/>
    <property type="evidence" value="ECO:0007669"/>
    <property type="project" value="UniProtKB-KW"/>
</dbReference>
<keyword evidence="1" id="KW-0547">Nucleotide-binding</keyword>
<feature type="domain" description="ATPase dynein-related AAA" evidence="3">
    <location>
        <begin position="400"/>
        <end position="488"/>
    </location>
</feature>
<dbReference type="GO" id="GO:0016887">
    <property type="term" value="F:ATP hydrolysis activity"/>
    <property type="evidence" value="ECO:0007669"/>
    <property type="project" value="InterPro"/>
</dbReference>
<accession>A0A833LZC9</accession>
<evidence type="ECO:0000256" key="2">
    <source>
        <dbReference type="ARBA" id="ARBA00022840"/>
    </source>
</evidence>
<proteinExistence type="predicted"/>
<dbReference type="GO" id="GO:0030687">
    <property type="term" value="C:preribosome, large subunit precursor"/>
    <property type="evidence" value="ECO:0007669"/>
    <property type="project" value="TreeGrafter"/>
</dbReference>
<dbReference type="PANTHER" id="PTHR48103">
    <property type="entry name" value="MIDASIN-RELATED"/>
    <property type="match status" value="1"/>
</dbReference>
<evidence type="ECO:0000259" key="4">
    <source>
        <dbReference type="Pfam" id="PF17867"/>
    </source>
</evidence>
<dbReference type="SUPFAM" id="SSF52540">
    <property type="entry name" value="P-loop containing nucleoside triphosphate hydrolases"/>
    <property type="match status" value="2"/>
</dbReference>
<dbReference type="PANTHER" id="PTHR48103:SF2">
    <property type="entry name" value="MIDASIN"/>
    <property type="match status" value="1"/>
</dbReference>
<dbReference type="InterPro" id="IPR027417">
    <property type="entry name" value="P-loop_NTPase"/>
</dbReference>
<organism evidence="5 6">
    <name type="scientific">Leptonema illini</name>
    <dbReference type="NCBI Taxonomy" id="183"/>
    <lineage>
        <taxon>Bacteria</taxon>
        <taxon>Pseudomonadati</taxon>
        <taxon>Spirochaetota</taxon>
        <taxon>Spirochaetia</taxon>
        <taxon>Leptospirales</taxon>
        <taxon>Leptospiraceae</taxon>
        <taxon>Leptonema</taxon>
    </lineage>
</organism>
<name>A0A833LZC9_9LEPT</name>
<evidence type="ECO:0000259" key="3">
    <source>
        <dbReference type="Pfam" id="PF07728"/>
    </source>
</evidence>
<feature type="domain" description="Midasin AAA lid" evidence="4">
    <location>
        <begin position="214"/>
        <end position="309"/>
    </location>
</feature>
<dbReference type="GO" id="GO:0000027">
    <property type="term" value="P:ribosomal large subunit assembly"/>
    <property type="evidence" value="ECO:0007669"/>
    <property type="project" value="TreeGrafter"/>
</dbReference>